<evidence type="ECO:0000313" key="8">
    <source>
        <dbReference type="EMBL" id="MPW25801.1"/>
    </source>
</evidence>
<dbReference type="PANTHER" id="PTHR43133:SF8">
    <property type="entry name" value="RNA POLYMERASE SIGMA FACTOR HI_1459-RELATED"/>
    <property type="match status" value="1"/>
</dbReference>
<dbReference type="GO" id="GO:0016987">
    <property type="term" value="F:sigma factor activity"/>
    <property type="evidence" value="ECO:0007669"/>
    <property type="project" value="UniProtKB-KW"/>
</dbReference>
<dbReference type="RefSeq" id="WP_152803630.1">
    <property type="nucleotide sequence ID" value="NZ_WHNX01000011.1"/>
</dbReference>
<gene>
    <name evidence="8" type="ORF">GC105_08360</name>
</gene>
<dbReference type="PANTHER" id="PTHR43133">
    <property type="entry name" value="RNA POLYMERASE ECF-TYPE SIGMA FACTO"/>
    <property type="match status" value="1"/>
</dbReference>
<dbReference type="InterPro" id="IPR013325">
    <property type="entry name" value="RNA_pol_sigma_r2"/>
</dbReference>
<dbReference type="Pfam" id="PF04542">
    <property type="entry name" value="Sigma70_r2"/>
    <property type="match status" value="1"/>
</dbReference>
<comment type="similarity">
    <text evidence="1 6">Belongs to the sigma-70 factor family. ECF subfamily.</text>
</comment>
<dbReference type="Proteomes" id="UP000440004">
    <property type="component" value="Unassembled WGS sequence"/>
</dbReference>
<dbReference type="Gene3D" id="1.10.1740.10">
    <property type="match status" value="1"/>
</dbReference>
<keyword evidence="4 6" id="KW-0238">DNA-binding</keyword>
<reference evidence="8 9" key="1">
    <citation type="submission" date="2019-10" db="EMBL/GenBank/DDBJ databases">
        <title>Alkalibaculum tamaniensis sp.nov., a new alkaliphilic acetogen, isolated on methoxylated aromatics from a mud volcano.</title>
        <authorList>
            <person name="Khomyakova M.A."/>
            <person name="Merkel A.Y."/>
            <person name="Bonch-Osmolovskaya E.A."/>
            <person name="Slobodkin A.I."/>
        </authorList>
    </citation>
    <scope>NUCLEOTIDE SEQUENCE [LARGE SCALE GENOMIC DNA]</scope>
    <source>
        <strain evidence="8 9">M08DMB</strain>
    </source>
</reference>
<evidence type="ECO:0000313" key="9">
    <source>
        <dbReference type="Proteomes" id="UP000440004"/>
    </source>
</evidence>
<dbReference type="GO" id="GO:0003677">
    <property type="term" value="F:DNA binding"/>
    <property type="evidence" value="ECO:0007669"/>
    <property type="project" value="UniProtKB-KW"/>
</dbReference>
<dbReference type="AlphaFoldDB" id="A0A6A7K900"/>
<evidence type="ECO:0000256" key="6">
    <source>
        <dbReference type="RuleBase" id="RU000716"/>
    </source>
</evidence>
<dbReference type="InterPro" id="IPR014284">
    <property type="entry name" value="RNA_pol_sigma-70_dom"/>
</dbReference>
<dbReference type="SUPFAM" id="SSF88659">
    <property type="entry name" value="Sigma3 and sigma4 domains of RNA polymerase sigma factors"/>
    <property type="match status" value="1"/>
</dbReference>
<dbReference type="Gene3D" id="1.10.10.10">
    <property type="entry name" value="Winged helix-like DNA-binding domain superfamily/Winged helix DNA-binding domain"/>
    <property type="match status" value="1"/>
</dbReference>
<keyword evidence="2 6" id="KW-0805">Transcription regulation</keyword>
<dbReference type="InterPro" id="IPR000838">
    <property type="entry name" value="RNA_pol_sigma70_ECF_CS"/>
</dbReference>
<evidence type="ECO:0000256" key="2">
    <source>
        <dbReference type="ARBA" id="ARBA00023015"/>
    </source>
</evidence>
<dbReference type="InterPro" id="IPR007627">
    <property type="entry name" value="RNA_pol_sigma70_r2"/>
</dbReference>
<dbReference type="EMBL" id="WHNX01000011">
    <property type="protein sequence ID" value="MPW25801.1"/>
    <property type="molecule type" value="Genomic_DNA"/>
</dbReference>
<dbReference type="NCBIfam" id="TIGR02937">
    <property type="entry name" value="sigma70-ECF"/>
    <property type="match status" value="1"/>
</dbReference>
<evidence type="ECO:0000256" key="1">
    <source>
        <dbReference type="ARBA" id="ARBA00010641"/>
    </source>
</evidence>
<dbReference type="InterPro" id="IPR013324">
    <property type="entry name" value="RNA_pol_sigma_r3/r4-like"/>
</dbReference>
<dbReference type="GO" id="GO:0006352">
    <property type="term" value="P:DNA-templated transcription initiation"/>
    <property type="evidence" value="ECO:0007669"/>
    <property type="project" value="InterPro"/>
</dbReference>
<keyword evidence="5 6" id="KW-0804">Transcription</keyword>
<evidence type="ECO:0000256" key="5">
    <source>
        <dbReference type="ARBA" id="ARBA00023163"/>
    </source>
</evidence>
<dbReference type="InterPro" id="IPR039425">
    <property type="entry name" value="RNA_pol_sigma-70-like"/>
</dbReference>
<keyword evidence="3 6" id="KW-0731">Sigma factor</keyword>
<proteinExistence type="inferred from homology"/>
<keyword evidence="9" id="KW-1185">Reference proteome</keyword>
<name>A0A6A7K900_9FIRM</name>
<dbReference type="PROSITE" id="PS01063">
    <property type="entry name" value="SIGMA70_ECF"/>
    <property type="match status" value="1"/>
</dbReference>
<organism evidence="8 9">
    <name type="scientific">Alkalibaculum sporogenes</name>
    <dbReference type="NCBI Taxonomy" id="2655001"/>
    <lineage>
        <taxon>Bacteria</taxon>
        <taxon>Bacillati</taxon>
        <taxon>Bacillota</taxon>
        <taxon>Clostridia</taxon>
        <taxon>Eubacteriales</taxon>
        <taxon>Eubacteriaceae</taxon>
        <taxon>Alkalibaculum</taxon>
    </lineage>
</organism>
<comment type="caution">
    <text evidence="8">The sequence shown here is derived from an EMBL/GenBank/DDBJ whole genome shotgun (WGS) entry which is preliminary data.</text>
</comment>
<evidence type="ECO:0000256" key="3">
    <source>
        <dbReference type="ARBA" id="ARBA00023082"/>
    </source>
</evidence>
<dbReference type="SUPFAM" id="SSF88946">
    <property type="entry name" value="Sigma2 domain of RNA polymerase sigma factors"/>
    <property type="match status" value="1"/>
</dbReference>
<accession>A0A6A7K900</accession>
<dbReference type="InterPro" id="IPR036388">
    <property type="entry name" value="WH-like_DNA-bd_sf"/>
</dbReference>
<evidence type="ECO:0000259" key="7">
    <source>
        <dbReference type="Pfam" id="PF04542"/>
    </source>
</evidence>
<protein>
    <recommendedName>
        <fullName evidence="6">RNA polymerase sigma factor</fullName>
    </recommendedName>
</protein>
<evidence type="ECO:0000256" key="4">
    <source>
        <dbReference type="ARBA" id="ARBA00023125"/>
    </source>
</evidence>
<feature type="domain" description="RNA polymerase sigma-70 region 2" evidence="7">
    <location>
        <begin position="7"/>
        <end position="72"/>
    </location>
</feature>
<sequence length="162" mass="19435">MEFEQVYKLYFKDVYIYLYGLSQNKAVAEDITQDTFLKAMKNIHTFDGRKEIKAWLFTIARNTYYTEYNRQKHFSSYELEDNVDGKTNVLDNLILKEQSILILKILHNMSEPYKEVFMLRFFGSLSFNKISLIFTKTESWARVTYYRAKKQILEQMEGNHSE</sequence>